<reference evidence="2" key="1">
    <citation type="journal article" date="2019" name="Int. J. Syst. Evol. Microbiol.">
        <title>The Global Catalogue of Microorganisms (GCM) 10K type strain sequencing project: providing services to taxonomists for standard genome sequencing and annotation.</title>
        <authorList>
            <consortium name="The Broad Institute Genomics Platform"/>
            <consortium name="The Broad Institute Genome Sequencing Center for Infectious Disease"/>
            <person name="Wu L."/>
            <person name="Ma J."/>
        </authorList>
    </citation>
    <scope>NUCLEOTIDE SEQUENCE [LARGE SCALE GENOMIC DNA]</scope>
    <source>
        <strain evidence="2">JCM 10667</strain>
    </source>
</reference>
<dbReference type="Proteomes" id="UP001501427">
    <property type="component" value="Unassembled WGS sequence"/>
</dbReference>
<sequence length="113" mass="12110">MKVNDRTDEYSPRRITVRWSTFASTGAVSTLAGGGPVRAAISAGDLTQVEAIKPMVDNTAVVQATPSISRWRRTMGERGSLEAVRLVAGSVGESTAMDTVSRFIRSATVFPHQ</sequence>
<evidence type="ECO:0000313" key="2">
    <source>
        <dbReference type="Proteomes" id="UP001501427"/>
    </source>
</evidence>
<name>A0ABP3QBH1_9ACTN</name>
<keyword evidence="2" id="KW-1185">Reference proteome</keyword>
<dbReference type="EMBL" id="BAAAHD010000065">
    <property type="protein sequence ID" value="GAA0587506.1"/>
    <property type="molecule type" value="Genomic_DNA"/>
</dbReference>
<proteinExistence type="predicted"/>
<gene>
    <name evidence="1" type="ORF">GCM10009546_57320</name>
</gene>
<evidence type="ECO:0000313" key="1">
    <source>
        <dbReference type="EMBL" id="GAA0587506.1"/>
    </source>
</evidence>
<accession>A0ABP3QBH1</accession>
<organism evidence="1 2">
    <name type="scientific">Actinomadura livida</name>
    <dbReference type="NCBI Taxonomy" id="79909"/>
    <lineage>
        <taxon>Bacteria</taxon>
        <taxon>Bacillati</taxon>
        <taxon>Actinomycetota</taxon>
        <taxon>Actinomycetes</taxon>
        <taxon>Streptosporangiales</taxon>
        <taxon>Thermomonosporaceae</taxon>
        <taxon>Actinomadura</taxon>
    </lineage>
</organism>
<comment type="caution">
    <text evidence="1">The sequence shown here is derived from an EMBL/GenBank/DDBJ whole genome shotgun (WGS) entry which is preliminary data.</text>
</comment>
<protein>
    <submittedName>
        <fullName evidence="1">Uncharacterized protein</fullName>
    </submittedName>
</protein>